<name>A0A8H4IUP7_9PEZI</name>
<dbReference type="EMBL" id="WWBZ02000022">
    <property type="protein sequence ID" value="KAF4307815.1"/>
    <property type="molecule type" value="Genomic_DNA"/>
</dbReference>
<comment type="caution">
    <text evidence="5">The sequence shown here is derived from an EMBL/GenBank/DDBJ whole genome shotgun (WGS) entry which is preliminary data.</text>
</comment>
<dbReference type="Gene3D" id="3.40.50.1820">
    <property type="entry name" value="alpha/beta hydrolase"/>
    <property type="match status" value="1"/>
</dbReference>
<dbReference type="Pfam" id="PF00135">
    <property type="entry name" value="COesterase"/>
    <property type="match status" value="1"/>
</dbReference>
<sequence>MSPLFVSVLLALQLAPVLAVPPTVSLGYSSYQGTPYANGVSEWLGMRYAAPPTGALRFAAPQDPNAAAGVTVANKHGSLCIATGASPSVATTSEDCLFIDVYAPTNATQQSRLPVFFYIQGGGFNGNTNPNYNGKGLILASGMNIVVVNFNYRVGPYGFLAGREVAKGASLNNGLKDIIKALEWVQKYISQFGGDPDHVVVGGSSAGAAAITLLLTAYGGRNDGLFHATAAESQSFGNIYTFSESQFMYDNLVIRTGCASSPDTLACLRSLPVQTLQAENFNTPLPGAQNPPLYMYSTTIDYDLVPDYTYKLFAEGKFIKVPTIFGDDTNGGTVFTPKNTSSIGESDTFLKDQFPALTLEQLGRINALYPVEGTPSFPGAGRYWRQVSNAYGDMRYTCPGLYLSSKYAQLGQRSWQYLWNVQDPEQVAQGLGVPHTIEVNAIWGPENVNGQAPTSYYPGGINSGIIPVVQAYWISFIRCFDPNQYRLRGTPKWGEWNWSWETGFNRLVYETNNTRMENVDSVTKGRCGYLTSIGVAIKQ</sequence>
<dbReference type="Proteomes" id="UP000572817">
    <property type="component" value="Unassembled WGS sequence"/>
</dbReference>
<evidence type="ECO:0000313" key="5">
    <source>
        <dbReference type="EMBL" id="KAF4307815.1"/>
    </source>
</evidence>
<dbReference type="InterPro" id="IPR019826">
    <property type="entry name" value="Carboxylesterase_B_AS"/>
</dbReference>
<dbReference type="OrthoDB" id="408631at2759"/>
<dbReference type="GO" id="GO:0016787">
    <property type="term" value="F:hydrolase activity"/>
    <property type="evidence" value="ECO:0007669"/>
    <property type="project" value="UniProtKB-KW"/>
</dbReference>
<dbReference type="PROSITE" id="PS00941">
    <property type="entry name" value="CARBOXYLESTERASE_B_2"/>
    <property type="match status" value="1"/>
</dbReference>
<evidence type="ECO:0000256" key="1">
    <source>
        <dbReference type="ARBA" id="ARBA00005964"/>
    </source>
</evidence>
<dbReference type="EC" id="3.1.1.-" evidence="3"/>
<proteinExistence type="inferred from homology"/>
<dbReference type="InterPro" id="IPR002018">
    <property type="entry name" value="CarbesteraseB"/>
</dbReference>
<protein>
    <recommendedName>
        <fullName evidence="3">Carboxylic ester hydrolase</fullName>
        <ecNumber evidence="3">3.1.1.-</ecNumber>
    </recommendedName>
</protein>
<keyword evidence="3" id="KW-0732">Signal</keyword>
<dbReference type="FunFam" id="3.40.50.1820:FF:000316">
    <property type="entry name" value="Carboxylic ester hydrolase"/>
    <property type="match status" value="1"/>
</dbReference>
<accession>A0A8H4IUP7</accession>
<evidence type="ECO:0000256" key="2">
    <source>
        <dbReference type="ARBA" id="ARBA00022801"/>
    </source>
</evidence>
<evidence type="ECO:0000259" key="4">
    <source>
        <dbReference type="Pfam" id="PF00135"/>
    </source>
</evidence>
<dbReference type="InterPro" id="IPR050309">
    <property type="entry name" value="Type-B_Carboxylest/Lipase"/>
</dbReference>
<evidence type="ECO:0000313" key="6">
    <source>
        <dbReference type="Proteomes" id="UP000572817"/>
    </source>
</evidence>
<dbReference type="SUPFAM" id="SSF53474">
    <property type="entry name" value="alpha/beta-Hydrolases"/>
    <property type="match status" value="1"/>
</dbReference>
<keyword evidence="6" id="KW-1185">Reference proteome</keyword>
<organism evidence="5 6">
    <name type="scientific">Botryosphaeria dothidea</name>
    <dbReference type="NCBI Taxonomy" id="55169"/>
    <lineage>
        <taxon>Eukaryota</taxon>
        <taxon>Fungi</taxon>
        <taxon>Dikarya</taxon>
        <taxon>Ascomycota</taxon>
        <taxon>Pezizomycotina</taxon>
        <taxon>Dothideomycetes</taxon>
        <taxon>Dothideomycetes incertae sedis</taxon>
        <taxon>Botryosphaeriales</taxon>
        <taxon>Botryosphaeriaceae</taxon>
        <taxon>Botryosphaeria</taxon>
    </lineage>
</organism>
<feature type="domain" description="Carboxylesterase type B" evidence="4">
    <location>
        <begin position="35"/>
        <end position="496"/>
    </location>
</feature>
<gene>
    <name evidence="5" type="ORF">GTA08_BOTSDO04224</name>
</gene>
<dbReference type="InterPro" id="IPR019819">
    <property type="entry name" value="Carboxylesterase_B_CS"/>
</dbReference>
<reference evidence="5" key="1">
    <citation type="submission" date="2020-04" db="EMBL/GenBank/DDBJ databases">
        <title>Genome Assembly and Annotation of Botryosphaeria dothidea sdau 11-99, a Latent Pathogen of Apple Fruit Ring Rot in China.</title>
        <authorList>
            <person name="Yu C."/>
            <person name="Diao Y."/>
            <person name="Lu Q."/>
            <person name="Zhao J."/>
            <person name="Cui S."/>
            <person name="Peng C."/>
            <person name="He B."/>
            <person name="Liu H."/>
        </authorList>
    </citation>
    <scope>NUCLEOTIDE SEQUENCE [LARGE SCALE GENOMIC DNA]</scope>
    <source>
        <strain evidence="5">Sdau11-99</strain>
    </source>
</reference>
<dbReference type="InterPro" id="IPR029058">
    <property type="entry name" value="AB_hydrolase_fold"/>
</dbReference>
<dbReference type="PANTHER" id="PTHR11559">
    <property type="entry name" value="CARBOXYLESTERASE"/>
    <property type="match status" value="1"/>
</dbReference>
<keyword evidence="2 3" id="KW-0378">Hydrolase</keyword>
<dbReference type="AlphaFoldDB" id="A0A8H4IUP7"/>
<feature type="signal peptide" evidence="3">
    <location>
        <begin position="1"/>
        <end position="19"/>
    </location>
</feature>
<feature type="chain" id="PRO_5034472776" description="Carboxylic ester hydrolase" evidence="3">
    <location>
        <begin position="20"/>
        <end position="539"/>
    </location>
</feature>
<evidence type="ECO:0000256" key="3">
    <source>
        <dbReference type="RuleBase" id="RU361235"/>
    </source>
</evidence>
<dbReference type="PROSITE" id="PS00122">
    <property type="entry name" value="CARBOXYLESTERASE_B_1"/>
    <property type="match status" value="1"/>
</dbReference>
<comment type="similarity">
    <text evidence="1 3">Belongs to the type-B carboxylesterase/lipase family.</text>
</comment>